<dbReference type="HAMAP" id="MF_01249">
    <property type="entry name" value="HPr_kinase"/>
    <property type="match status" value="1"/>
</dbReference>
<accession>A0A841GMA3</accession>
<evidence type="ECO:0000256" key="5">
    <source>
        <dbReference type="ARBA" id="ARBA00022527"/>
    </source>
</evidence>
<dbReference type="InterPro" id="IPR011104">
    <property type="entry name" value="Hpr_kin/Pase_C"/>
</dbReference>
<gene>
    <name evidence="14" type="primary">hprK</name>
    <name evidence="17" type="ORF">HNQ61_001364</name>
</gene>
<dbReference type="GO" id="GO:0006109">
    <property type="term" value="P:regulation of carbohydrate metabolic process"/>
    <property type="evidence" value="ECO:0007669"/>
    <property type="project" value="UniProtKB-UniRule"/>
</dbReference>
<feature type="domain" description="HPr kinase/phosphorylase C-terminal" evidence="16">
    <location>
        <begin position="131"/>
        <end position="299"/>
    </location>
</feature>
<feature type="binding site" evidence="14">
    <location>
        <begin position="154"/>
        <end position="161"/>
    </location>
    <ligand>
        <name>ATP</name>
        <dbReference type="ChEBI" id="CHEBI:30616"/>
    </ligand>
</feature>
<feature type="active site" evidence="14">
    <location>
        <position position="244"/>
    </location>
</feature>
<keyword evidence="5 14" id="KW-0723">Serine/threonine-protein kinase</keyword>
<dbReference type="FunFam" id="3.40.50.300:FF:000174">
    <property type="entry name" value="HPr kinase/phosphorylase"/>
    <property type="match status" value="1"/>
</dbReference>
<feature type="binding site" evidence="14">
    <location>
        <position position="203"/>
    </location>
    <ligand>
        <name>Mg(2+)</name>
        <dbReference type="ChEBI" id="CHEBI:18420"/>
    </ligand>
</feature>
<reference evidence="17 18" key="1">
    <citation type="submission" date="2020-08" db="EMBL/GenBank/DDBJ databases">
        <title>Genomic Encyclopedia of Type Strains, Phase IV (KMG-IV): sequencing the most valuable type-strain genomes for metagenomic binning, comparative biology and taxonomic classification.</title>
        <authorList>
            <person name="Goeker M."/>
        </authorList>
    </citation>
    <scope>NUCLEOTIDE SEQUENCE [LARGE SCALE GENOMIC DNA]</scope>
    <source>
        <strain evidence="17 18">DSM 29007</strain>
    </source>
</reference>
<evidence type="ECO:0000256" key="9">
    <source>
        <dbReference type="ARBA" id="ARBA00022777"/>
    </source>
</evidence>
<dbReference type="GO" id="GO:0004674">
    <property type="term" value="F:protein serine/threonine kinase activity"/>
    <property type="evidence" value="ECO:0007669"/>
    <property type="project" value="UniProtKB-KW"/>
</dbReference>
<dbReference type="GO" id="GO:0005524">
    <property type="term" value="F:ATP binding"/>
    <property type="evidence" value="ECO:0007669"/>
    <property type="project" value="UniProtKB-UniRule"/>
</dbReference>
<evidence type="ECO:0000313" key="18">
    <source>
        <dbReference type="Proteomes" id="UP000582837"/>
    </source>
</evidence>
<dbReference type="EMBL" id="JACHIA010000003">
    <property type="protein sequence ID" value="MBB6069747.1"/>
    <property type="molecule type" value="Genomic_DNA"/>
</dbReference>
<feature type="active site" evidence="14">
    <location>
        <position position="139"/>
    </location>
</feature>
<comment type="caution">
    <text evidence="17">The sequence shown here is derived from an EMBL/GenBank/DDBJ whole genome shotgun (WGS) entry which is preliminary data.</text>
</comment>
<dbReference type="InterPro" id="IPR011126">
    <property type="entry name" value="Hpr_kin/Pase_Hpr_N"/>
</dbReference>
<comment type="catalytic activity">
    <reaction evidence="1 14">
        <text>[HPr protein]-L-serine + ATP = [HPr protein]-O-phospho-L-serine + ADP + H(+)</text>
        <dbReference type="Rhea" id="RHEA:46600"/>
        <dbReference type="Rhea" id="RHEA-COMP:11602"/>
        <dbReference type="Rhea" id="RHEA-COMP:11603"/>
        <dbReference type="ChEBI" id="CHEBI:15378"/>
        <dbReference type="ChEBI" id="CHEBI:29999"/>
        <dbReference type="ChEBI" id="CHEBI:30616"/>
        <dbReference type="ChEBI" id="CHEBI:83421"/>
        <dbReference type="ChEBI" id="CHEBI:456216"/>
    </reaction>
</comment>
<dbReference type="Gene3D" id="3.40.1390.20">
    <property type="entry name" value="HprK N-terminal domain-like"/>
    <property type="match status" value="1"/>
</dbReference>
<evidence type="ECO:0000313" key="17">
    <source>
        <dbReference type="EMBL" id="MBB6069747.1"/>
    </source>
</evidence>
<feature type="active site" evidence="14">
    <location>
        <position position="160"/>
    </location>
</feature>
<dbReference type="InterPro" id="IPR027417">
    <property type="entry name" value="P-loop_NTPase"/>
</dbReference>
<protein>
    <recommendedName>
        <fullName evidence="14">HPr kinase/phosphorylase</fullName>
        <shortName evidence="14">HPrK/P</shortName>
        <ecNumber evidence="14">2.7.11.-</ecNumber>
        <ecNumber evidence="14">2.7.4.-</ecNumber>
    </recommendedName>
    <alternativeName>
        <fullName evidence="14">HPr(Ser) kinase/phosphorylase</fullName>
    </alternativeName>
</protein>
<evidence type="ECO:0000256" key="6">
    <source>
        <dbReference type="ARBA" id="ARBA00022679"/>
    </source>
</evidence>
<evidence type="ECO:0000256" key="4">
    <source>
        <dbReference type="ARBA" id="ARBA00011643"/>
    </source>
</evidence>
<comment type="catalytic activity">
    <reaction evidence="13 14">
        <text>[HPr protein]-O-phospho-L-serine + phosphate + H(+) = [HPr protein]-L-serine + diphosphate</text>
        <dbReference type="Rhea" id="RHEA:46604"/>
        <dbReference type="Rhea" id="RHEA-COMP:11602"/>
        <dbReference type="Rhea" id="RHEA-COMP:11603"/>
        <dbReference type="ChEBI" id="CHEBI:15378"/>
        <dbReference type="ChEBI" id="CHEBI:29999"/>
        <dbReference type="ChEBI" id="CHEBI:33019"/>
        <dbReference type="ChEBI" id="CHEBI:43474"/>
        <dbReference type="ChEBI" id="CHEBI:83421"/>
    </reaction>
</comment>
<dbReference type="Gene3D" id="3.40.50.300">
    <property type="entry name" value="P-loop containing nucleotide triphosphate hydrolases"/>
    <property type="match status" value="1"/>
</dbReference>
<evidence type="ECO:0000256" key="14">
    <source>
        <dbReference type="HAMAP-Rule" id="MF_01249"/>
    </source>
</evidence>
<keyword evidence="18" id="KW-1185">Reference proteome</keyword>
<keyword evidence="9 14" id="KW-0418">Kinase</keyword>
<dbReference type="SUPFAM" id="SSF53795">
    <property type="entry name" value="PEP carboxykinase-like"/>
    <property type="match status" value="1"/>
</dbReference>
<name>A0A841GMA3_9BACT</name>
<evidence type="ECO:0000256" key="10">
    <source>
        <dbReference type="ARBA" id="ARBA00022840"/>
    </source>
</evidence>
<dbReference type="EC" id="2.7.11.-" evidence="14"/>
<evidence type="ECO:0000256" key="3">
    <source>
        <dbReference type="ARBA" id="ARBA00006883"/>
    </source>
</evidence>
<comment type="similarity">
    <text evidence="3 14">Belongs to the HPrK/P family.</text>
</comment>
<organism evidence="17 18">
    <name type="scientific">Longimicrobium terrae</name>
    <dbReference type="NCBI Taxonomy" id="1639882"/>
    <lineage>
        <taxon>Bacteria</taxon>
        <taxon>Pseudomonadati</taxon>
        <taxon>Gemmatimonadota</taxon>
        <taxon>Longimicrobiia</taxon>
        <taxon>Longimicrobiales</taxon>
        <taxon>Longimicrobiaceae</taxon>
        <taxon>Longimicrobium</taxon>
    </lineage>
</organism>
<comment type="domain">
    <text evidence="14">The Walker A ATP-binding motif also binds Pi and PPi.</text>
</comment>
<evidence type="ECO:0000256" key="11">
    <source>
        <dbReference type="ARBA" id="ARBA00022842"/>
    </source>
</evidence>
<keyword evidence="11 14" id="KW-0460">Magnesium</keyword>
<comment type="miscellaneous">
    <text evidence="14">Both phosphorylation and phosphorolysis are carried out by the same active site and suggest a common mechanism for both reactions.</text>
</comment>
<dbReference type="Proteomes" id="UP000582837">
    <property type="component" value="Unassembled WGS sequence"/>
</dbReference>
<dbReference type="Pfam" id="PF07475">
    <property type="entry name" value="Hpr_kinase_C"/>
    <property type="match status" value="1"/>
</dbReference>
<feature type="binding site" evidence="14">
    <location>
        <position position="161"/>
    </location>
    <ligand>
        <name>Mg(2+)</name>
        <dbReference type="ChEBI" id="CHEBI:18420"/>
    </ligand>
</feature>
<evidence type="ECO:0000256" key="13">
    <source>
        <dbReference type="ARBA" id="ARBA00047657"/>
    </source>
</evidence>
<comment type="function">
    <text evidence="14">Catalyzes the ATP- as well as the pyrophosphate-dependent phosphorylation of a specific serine residue in HPr, a phosphocarrier protein of the phosphoenolpyruvate-dependent sugar phosphotransferase system (PTS). HprK/P also catalyzes the pyrophosphate-producing, inorganic phosphate-dependent dephosphorylation (phosphorolysis) of seryl-phosphorylated HPr (P-Ser-HPr).</text>
</comment>
<dbReference type="GO" id="GO:0004712">
    <property type="term" value="F:protein serine/threonine/tyrosine kinase activity"/>
    <property type="evidence" value="ECO:0007669"/>
    <property type="project" value="UniProtKB-UniRule"/>
</dbReference>
<sequence>MTVDDLLSSKRDSLALELLTDERGLSRAIQTPDVSSPGLVLTGYTERFPHERMQVLGETEVAFLESLDDDRRRAALVTFLAFNIPVVFITKGQEPPEPLLELANASGTPVIRTALKTADFYTRIKPFLEERFAPRTTLHGSLADVYGVGLLFVGKSGIGKSETVLDLVERGHRLVADDLVMITRRGNEILIGKGHDLQRHHMEIRGVGIIDIRTMFGIRAIRQQKRIEVVVQLEIWDEHAVYDRTGLDTRTMDILGVPVPKVTVPLVPGKNITVVCEVVAMNHLLKYSGIDTARLFNQRLQARMGGTSDYLEEDYE</sequence>
<feature type="region of interest" description="Important for the catalytic mechanism of both phosphorylation and dephosphorylation" evidence="14">
    <location>
        <begin position="202"/>
        <end position="211"/>
    </location>
</feature>
<evidence type="ECO:0000259" key="16">
    <source>
        <dbReference type="Pfam" id="PF07475"/>
    </source>
</evidence>
<keyword evidence="12 14" id="KW-0511">Multifunctional enzyme</keyword>
<keyword evidence="10 14" id="KW-0067">ATP-binding</keyword>
<comment type="cofactor">
    <cofactor evidence="2 14">
        <name>Mg(2+)</name>
        <dbReference type="ChEBI" id="CHEBI:18420"/>
    </cofactor>
</comment>
<evidence type="ECO:0000256" key="7">
    <source>
        <dbReference type="ARBA" id="ARBA00022723"/>
    </source>
</evidence>
<dbReference type="PANTHER" id="PTHR30305">
    <property type="entry name" value="PROTEIN YJDM-RELATED"/>
    <property type="match status" value="1"/>
</dbReference>
<evidence type="ECO:0000256" key="12">
    <source>
        <dbReference type="ARBA" id="ARBA00023268"/>
    </source>
</evidence>
<proteinExistence type="inferred from homology"/>
<evidence type="ECO:0000256" key="2">
    <source>
        <dbReference type="ARBA" id="ARBA00001946"/>
    </source>
</evidence>
<dbReference type="NCBIfam" id="TIGR00679">
    <property type="entry name" value="hpr-ser"/>
    <property type="match status" value="1"/>
</dbReference>
<dbReference type="AlphaFoldDB" id="A0A841GMA3"/>
<feature type="active site" description="Proton acceptor; for phosphorylation activity. Proton donor; for dephosphorylation activity" evidence="14">
    <location>
        <position position="178"/>
    </location>
</feature>
<dbReference type="EC" id="2.7.4.-" evidence="14"/>
<dbReference type="Pfam" id="PF02603">
    <property type="entry name" value="Hpr_kinase_N"/>
    <property type="match status" value="1"/>
</dbReference>
<keyword evidence="8 14" id="KW-0547">Nucleotide-binding</keyword>
<evidence type="ECO:0000256" key="8">
    <source>
        <dbReference type="ARBA" id="ARBA00022741"/>
    </source>
</evidence>
<evidence type="ECO:0000256" key="1">
    <source>
        <dbReference type="ARBA" id="ARBA00001120"/>
    </source>
</evidence>
<dbReference type="GO" id="GO:0000287">
    <property type="term" value="F:magnesium ion binding"/>
    <property type="evidence" value="ECO:0007669"/>
    <property type="project" value="UniProtKB-UniRule"/>
</dbReference>
<comment type="subunit">
    <text evidence="4 14">Homohexamer.</text>
</comment>
<evidence type="ECO:0000259" key="15">
    <source>
        <dbReference type="Pfam" id="PF02603"/>
    </source>
</evidence>
<keyword evidence="6 14" id="KW-0808">Transferase</keyword>
<dbReference type="PANTHER" id="PTHR30305:SF1">
    <property type="entry name" value="HPR KINASE_PHOSPHORYLASE"/>
    <property type="match status" value="1"/>
</dbReference>
<dbReference type="InterPro" id="IPR028979">
    <property type="entry name" value="Ser_kin/Pase_Hpr-like_N_sf"/>
</dbReference>
<dbReference type="SUPFAM" id="SSF75138">
    <property type="entry name" value="HprK N-terminal domain-like"/>
    <property type="match status" value="1"/>
</dbReference>
<feature type="region of interest" description="Important for the catalytic mechanism of dephosphorylation" evidence="14">
    <location>
        <begin position="265"/>
        <end position="270"/>
    </location>
</feature>
<dbReference type="InterPro" id="IPR003755">
    <property type="entry name" value="HPr(Ser)_kin/Pase"/>
</dbReference>
<dbReference type="CDD" id="cd01918">
    <property type="entry name" value="HprK_C"/>
    <property type="match status" value="1"/>
</dbReference>
<dbReference type="GO" id="GO:0000155">
    <property type="term" value="F:phosphorelay sensor kinase activity"/>
    <property type="evidence" value="ECO:0007669"/>
    <property type="project" value="InterPro"/>
</dbReference>
<feature type="domain" description="HPr(Ser) kinase/phosphorylase N-terminal" evidence="15">
    <location>
        <begin position="2"/>
        <end position="128"/>
    </location>
</feature>
<dbReference type="RefSeq" id="WP_170036122.1">
    <property type="nucleotide sequence ID" value="NZ_JABDTL010000002.1"/>
</dbReference>
<keyword evidence="7 14" id="KW-0479">Metal-binding</keyword>